<reference evidence="2" key="1">
    <citation type="submission" date="2021-09" db="EMBL/GenBank/DDBJ databases">
        <authorList>
            <person name="Martin H S."/>
        </authorList>
    </citation>
    <scope>NUCLEOTIDE SEQUENCE</scope>
</reference>
<organism evidence="2 3">
    <name type="scientific">Danaus chrysippus</name>
    <name type="common">African queen</name>
    <dbReference type="NCBI Taxonomy" id="151541"/>
    <lineage>
        <taxon>Eukaryota</taxon>
        <taxon>Metazoa</taxon>
        <taxon>Ecdysozoa</taxon>
        <taxon>Arthropoda</taxon>
        <taxon>Hexapoda</taxon>
        <taxon>Insecta</taxon>
        <taxon>Pterygota</taxon>
        <taxon>Neoptera</taxon>
        <taxon>Endopterygota</taxon>
        <taxon>Lepidoptera</taxon>
        <taxon>Glossata</taxon>
        <taxon>Ditrysia</taxon>
        <taxon>Papilionoidea</taxon>
        <taxon>Nymphalidae</taxon>
        <taxon>Danainae</taxon>
        <taxon>Danaini</taxon>
        <taxon>Danaina</taxon>
        <taxon>Danaus</taxon>
        <taxon>Anosia</taxon>
    </lineage>
</organism>
<proteinExistence type="predicted"/>
<feature type="region of interest" description="Disordered" evidence="1">
    <location>
        <begin position="1"/>
        <end position="45"/>
    </location>
</feature>
<gene>
    <name evidence="2" type="ORF">DCHRY22_LOCUS6501</name>
</gene>
<dbReference type="EMBL" id="CAKASE010000054">
    <property type="protein sequence ID" value="CAG9565712.1"/>
    <property type="molecule type" value="Genomic_DNA"/>
</dbReference>
<protein>
    <submittedName>
        <fullName evidence="2">(African queen) hypothetical protein</fullName>
    </submittedName>
</protein>
<keyword evidence="3" id="KW-1185">Reference proteome</keyword>
<evidence type="ECO:0000256" key="1">
    <source>
        <dbReference type="SAM" id="MobiDB-lite"/>
    </source>
</evidence>
<accession>A0A8J2QR42</accession>
<dbReference type="Proteomes" id="UP000789524">
    <property type="component" value="Unassembled WGS sequence"/>
</dbReference>
<evidence type="ECO:0000313" key="2">
    <source>
        <dbReference type="EMBL" id="CAG9565712.1"/>
    </source>
</evidence>
<comment type="caution">
    <text evidence="2">The sequence shown here is derived from an EMBL/GenBank/DDBJ whole genome shotgun (WGS) entry which is preliminary data.</text>
</comment>
<name>A0A8J2QR42_9NEOP</name>
<sequence>MLGAAHLSTLAPRRSPQAPSGPLRPPQAPPGPPRPSQRQKKREPQMKLKLCQFMSSSTRGVLIPASKCNNNNDITTHSPDTTTEAAFEHSIHKYQI</sequence>
<dbReference type="AlphaFoldDB" id="A0A8J2QR42"/>
<feature type="compositionally biased region" description="Pro residues" evidence="1">
    <location>
        <begin position="22"/>
        <end position="35"/>
    </location>
</feature>
<evidence type="ECO:0000313" key="3">
    <source>
        <dbReference type="Proteomes" id="UP000789524"/>
    </source>
</evidence>